<accession>A0A7X0SL29</accession>
<comment type="caution">
    <text evidence="1">The sequence shown here is derived from an EMBL/GenBank/DDBJ whole genome shotgun (WGS) entry which is preliminary data.</text>
</comment>
<dbReference type="AlphaFoldDB" id="A0A7X0SL29"/>
<dbReference type="EMBL" id="JACJVO010000016">
    <property type="protein sequence ID" value="MBB6731911.1"/>
    <property type="molecule type" value="Genomic_DNA"/>
</dbReference>
<proteinExistence type="predicted"/>
<reference evidence="1 2" key="1">
    <citation type="submission" date="2020-08" db="EMBL/GenBank/DDBJ databases">
        <title>Cohnella phylogeny.</title>
        <authorList>
            <person name="Dunlap C."/>
        </authorList>
    </citation>
    <scope>NUCLEOTIDE SEQUENCE [LARGE SCALE GENOMIC DNA]</scope>
    <source>
        <strain evidence="1 2">CBP 2801</strain>
    </source>
</reference>
<name>A0A7X0SL29_9BACL</name>
<organism evidence="1 2">
    <name type="scientific">Cohnella zeiphila</name>
    <dbReference type="NCBI Taxonomy" id="2761120"/>
    <lineage>
        <taxon>Bacteria</taxon>
        <taxon>Bacillati</taxon>
        <taxon>Bacillota</taxon>
        <taxon>Bacilli</taxon>
        <taxon>Bacillales</taxon>
        <taxon>Paenibacillaceae</taxon>
        <taxon>Cohnella</taxon>
    </lineage>
</organism>
<dbReference type="Proteomes" id="UP000564644">
    <property type="component" value="Unassembled WGS sequence"/>
</dbReference>
<evidence type="ECO:0000313" key="2">
    <source>
        <dbReference type="Proteomes" id="UP000564644"/>
    </source>
</evidence>
<protein>
    <submittedName>
        <fullName evidence="1">Uncharacterized protein</fullName>
    </submittedName>
</protein>
<sequence length="91" mass="10151">MSDAVCRKAISEGISHLKSINPELRGAYGIVEKMIESLPSIPSLADVFRRRIADQQRWGTPVSNEIVKELRAVWNELEALCPSGEQKEDGE</sequence>
<evidence type="ECO:0000313" key="1">
    <source>
        <dbReference type="EMBL" id="MBB6731911.1"/>
    </source>
</evidence>
<keyword evidence="2" id="KW-1185">Reference proteome</keyword>
<gene>
    <name evidence="1" type="ORF">H7C18_13400</name>
</gene>
<dbReference type="RefSeq" id="WP_185129583.1">
    <property type="nucleotide sequence ID" value="NZ_JACJVO010000016.1"/>
</dbReference>